<dbReference type="InterPro" id="IPR036388">
    <property type="entry name" value="WH-like_DNA-bd_sf"/>
</dbReference>
<dbReference type="RefSeq" id="WP_354551202.1">
    <property type="nucleotide sequence ID" value="NZ_JBEPSM010000001.1"/>
</dbReference>
<dbReference type="Gene3D" id="1.10.10.10">
    <property type="entry name" value="Winged helix-like DNA-binding domain superfamily/Winged helix DNA-binding domain"/>
    <property type="match status" value="1"/>
</dbReference>
<dbReference type="PANTHER" id="PTHR43022">
    <property type="entry name" value="PROTEIN SMF"/>
    <property type="match status" value="1"/>
</dbReference>
<dbReference type="InterPro" id="IPR041614">
    <property type="entry name" value="DprA_WH"/>
</dbReference>
<dbReference type="InterPro" id="IPR003488">
    <property type="entry name" value="DprA"/>
</dbReference>
<accession>A0ABV2R087</accession>
<dbReference type="InterPro" id="IPR057666">
    <property type="entry name" value="DrpA_SLOG"/>
</dbReference>
<reference evidence="5 6" key="1">
    <citation type="submission" date="2024-06" db="EMBL/GenBank/DDBJ databases">
        <title>Sorghum-associated microbial communities from plants grown in Nebraska, USA.</title>
        <authorList>
            <person name="Schachtman D."/>
        </authorList>
    </citation>
    <scope>NUCLEOTIDE SEQUENCE [LARGE SCALE GENOMIC DNA]</scope>
    <source>
        <strain evidence="5 6">3207</strain>
    </source>
</reference>
<dbReference type="Pfam" id="PF21102">
    <property type="entry name" value="DprA_N"/>
    <property type="match status" value="1"/>
</dbReference>
<evidence type="ECO:0000313" key="5">
    <source>
        <dbReference type="EMBL" id="MET4634471.1"/>
    </source>
</evidence>
<dbReference type="NCBIfam" id="TIGR00732">
    <property type="entry name" value="dprA"/>
    <property type="match status" value="1"/>
</dbReference>
<evidence type="ECO:0000259" key="3">
    <source>
        <dbReference type="Pfam" id="PF02481"/>
    </source>
</evidence>
<evidence type="ECO:0000256" key="2">
    <source>
        <dbReference type="SAM" id="MobiDB-lite"/>
    </source>
</evidence>
<organism evidence="5 6">
    <name type="scientific">Kaistia defluvii</name>
    <dbReference type="NCBI Taxonomy" id="410841"/>
    <lineage>
        <taxon>Bacteria</taxon>
        <taxon>Pseudomonadati</taxon>
        <taxon>Pseudomonadota</taxon>
        <taxon>Alphaproteobacteria</taxon>
        <taxon>Hyphomicrobiales</taxon>
        <taxon>Kaistiaceae</taxon>
        <taxon>Kaistia</taxon>
    </lineage>
</organism>
<dbReference type="Pfam" id="PF17782">
    <property type="entry name" value="WHD_DprA"/>
    <property type="match status" value="1"/>
</dbReference>
<evidence type="ECO:0000256" key="1">
    <source>
        <dbReference type="ARBA" id="ARBA00006525"/>
    </source>
</evidence>
<dbReference type="Gene3D" id="3.40.50.450">
    <property type="match status" value="1"/>
</dbReference>
<name>A0ABV2R087_9HYPH</name>
<evidence type="ECO:0000313" key="6">
    <source>
        <dbReference type="Proteomes" id="UP001549321"/>
    </source>
</evidence>
<sequence>MARGENGSPRDAGRPADVRLTDDERTAWLQLIRSENVGPVTFRELIRHFGSAIAALEGLPELAARSGRRVRIASRAEAEREIDQLSRLGGQFVGIREAGYPAWLKAIDAAPPLLSVRGSLAVLEKPMIAIVGARSASVVGCRLAQRLARDLGDGGFVIASGLARGIDAAAHEAALQGGTVAVFAGGLDRLYPPENAALADRILASGGAHVSEMPVGWEPRSRDFPRRNRLVAGMASGTVIVEAAQRSGSLITARLAGEQGRAVFAVPGSPLDPRAAGTNQLIKQGAHLVTEAADVLEIVAPMLGRAFAPQSDWPIGRGDGLAEHRFEGASFLDADEALEADAMPDDEASAREGTTRHAASRPGMANEGPRAVVPDAAQHDRDRDRLVEALGPAPTEIDALIRFTGLSAAMVQMLLLELDLAGRIEHHAGQRISLLH</sequence>
<comment type="caution">
    <text evidence="5">The sequence shown here is derived from an EMBL/GenBank/DDBJ whole genome shotgun (WGS) entry which is preliminary data.</text>
</comment>
<protein>
    <submittedName>
        <fullName evidence="5">DNA processing protein</fullName>
    </submittedName>
</protein>
<proteinExistence type="inferred from homology"/>
<keyword evidence="6" id="KW-1185">Reference proteome</keyword>
<dbReference type="EMBL" id="JBEPSM010000001">
    <property type="protein sequence ID" value="MET4634471.1"/>
    <property type="molecule type" value="Genomic_DNA"/>
</dbReference>
<dbReference type="Proteomes" id="UP001549321">
    <property type="component" value="Unassembled WGS sequence"/>
</dbReference>
<gene>
    <name evidence="5" type="ORF">ABIE08_002384</name>
</gene>
<dbReference type="Pfam" id="PF02481">
    <property type="entry name" value="DNA_processg_A"/>
    <property type="match status" value="1"/>
</dbReference>
<feature type="region of interest" description="Disordered" evidence="2">
    <location>
        <begin position="345"/>
        <end position="381"/>
    </location>
</feature>
<feature type="domain" description="Smf/DprA SLOG" evidence="3">
    <location>
        <begin position="92"/>
        <end position="298"/>
    </location>
</feature>
<dbReference type="PANTHER" id="PTHR43022:SF1">
    <property type="entry name" value="PROTEIN SMF"/>
    <property type="match status" value="1"/>
</dbReference>
<feature type="domain" description="DprA winged helix" evidence="4">
    <location>
        <begin position="374"/>
        <end position="430"/>
    </location>
</feature>
<comment type="similarity">
    <text evidence="1">Belongs to the DprA/Smf family.</text>
</comment>
<dbReference type="SUPFAM" id="SSF102405">
    <property type="entry name" value="MCP/YpsA-like"/>
    <property type="match status" value="1"/>
</dbReference>
<evidence type="ECO:0000259" key="4">
    <source>
        <dbReference type="Pfam" id="PF17782"/>
    </source>
</evidence>